<accession>A0A240U066</accession>
<organism evidence="1 2">
    <name type="scientific">Acidovorax carolinensis</name>
    <dbReference type="NCBI Taxonomy" id="553814"/>
    <lineage>
        <taxon>Bacteria</taxon>
        <taxon>Pseudomonadati</taxon>
        <taxon>Pseudomonadota</taxon>
        <taxon>Betaproteobacteria</taxon>
        <taxon>Burkholderiales</taxon>
        <taxon>Comamonadaceae</taxon>
        <taxon>Acidovorax</taxon>
    </lineage>
</organism>
<dbReference type="PROSITE" id="PS50924">
    <property type="entry name" value="MHYT"/>
    <property type="match status" value="1"/>
</dbReference>
<name>A0A240U066_9BURK</name>
<protein>
    <submittedName>
        <fullName evidence="1">Histidine kinase</fullName>
    </submittedName>
</protein>
<dbReference type="PANTHER" id="PTHR35152:SF1">
    <property type="entry name" value="DOMAIN SIGNALLING PROTEIN, PUTATIVE (AFU_ORTHOLOGUE AFUA_5G11310)-RELATED"/>
    <property type="match status" value="1"/>
</dbReference>
<dbReference type="GO" id="GO:0016020">
    <property type="term" value="C:membrane"/>
    <property type="evidence" value="ECO:0007669"/>
    <property type="project" value="UniProtKB-UniRule"/>
</dbReference>
<dbReference type="Pfam" id="PF03707">
    <property type="entry name" value="MHYT"/>
    <property type="match status" value="2"/>
</dbReference>
<dbReference type="KEGG" id="acid:CBP33_05825"/>
<keyword evidence="1" id="KW-0418">Kinase</keyword>
<dbReference type="KEGG" id="acin:CBP34_05615"/>
<proteinExistence type="predicted"/>
<evidence type="ECO:0000313" key="2">
    <source>
        <dbReference type="Proteomes" id="UP000194432"/>
    </source>
</evidence>
<dbReference type="EMBL" id="CP021361">
    <property type="protein sequence ID" value="ART51245.1"/>
    <property type="molecule type" value="Genomic_DNA"/>
</dbReference>
<dbReference type="AlphaFoldDB" id="A0A240U066"/>
<keyword evidence="2" id="KW-1185">Reference proteome</keyword>
<keyword evidence="1" id="KW-0808">Transferase</keyword>
<dbReference type="InterPro" id="IPR005330">
    <property type="entry name" value="MHYT_dom"/>
</dbReference>
<dbReference type="RefSeq" id="WP_086911793.1">
    <property type="nucleotide sequence ID" value="NZ_CP021359.1"/>
</dbReference>
<gene>
    <name evidence="1" type="ORF">CBP34_05615</name>
</gene>
<sequence length="255" mass="26754">MDPVVVSEYRPHLVAISFALAFIGSLIALMVTRRIRHKDGSVHRTAALTAGVALGGIGVWSMHFVGMVALKLDVASSYGIVESAVSLIAAVVCTSAALIVVSKAPKELPRILTAGLLLGLGVTGMHYLGMYGMKIGGYINWDMRTVALSVLIAVAAGTAALWLAFNTRSFASRIGAALLMATAVCAMHYTGMGAAEFICTTPNRYATVQGTGLVSSLGLGSVVAACAFAMAMLISLDLYVQWMQRSVGSRRHQTT</sequence>
<dbReference type="Proteomes" id="UP000194432">
    <property type="component" value="Chromosome 1"/>
</dbReference>
<dbReference type="GO" id="GO:0016301">
    <property type="term" value="F:kinase activity"/>
    <property type="evidence" value="ECO:0007669"/>
    <property type="project" value="UniProtKB-KW"/>
</dbReference>
<accession>A0A240TRD6</accession>
<dbReference type="PANTHER" id="PTHR35152">
    <property type="entry name" value="DOMAIN SIGNALLING PROTEIN, PUTATIVE (AFU_ORTHOLOGUE AFUA_5G11310)-RELATED"/>
    <property type="match status" value="1"/>
</dbReference>
<evidence type="ECO:0000313" key="1">
    <source>
        <dbReference type="EMBL" id="ART51245.1"/>
    </source>
</evidence>
<reference evidence="1 2" key="1">
    <citation type="submission" date="2017-05" db="EMBL/GenBank/DDBJ databases">
        <title>Polyphasic characterization of four soil-derived phenanthrene-degrading Acidovorax strains and proposal of Acidovorax phenanthrenivorans sp. nov.</title>
        <authorList>
            <person name="Singleton D.R."/>
            <person name="Lee J."/>
            <person name="Dickey A.N."/>
            <person name="Stroud A."/>
            <person name="Scholl E.H."/>
            <person name="Wright F.A."/>
            <person name="Aitken M.D."/>
        </authorList>
    </citation>
    <scope>NUCLEOTIDE SEQUENCE [LARGE SCALE GENOMIC DNA]</scope>
    <source>
        <strain evidence="1">NA3</strain>
    </source>
</reference>